<dbReference type="EMBL" id="JACYCF010000016">
    <property type="protein sequence ID" value="KAF8752099.1"/>
    <property type="molecule type" value="Genomic_DNA"/>
</dbReference>
<dbReference type="Proteomes" id="UP000650582">
    <property type="component" value="Unassembled WGS sequence"/>
</dbReference>
<evidence type="ECO:0000313" key="5">
    <source>
        <dbReference type="Proteomes" id="UP000650582"/>
    </source>
</evidence>
<dbReference type="Proteomes" id="UP000614334">
    <property type="component" value="Unassembled WGS sequence"/>
</dbReference>
<reference evidence="2" key="2">
    <citation type="submission" date="2020-09" db="EMBL/GenBank/DDBJ databases">
        <title>Comparative genome analyses of four rice-infecting Rhizoctonia solani isolates reveal extensive enrichment of homogalacturonan modification genes.</title>
        <authorList>
            <person name="Lee D.-Y."/>
            <person name="Jeon J."/>
            <person name="Kim K.-T."/>
            <person name="Cheong K."/>
            <person name="Song H."/>
            <person name="Choi G."/>
            <person name="Ko J."/>
            <person name="Opiyo S.O."/>
            <person name="Zuo S."/>
            <person name="Madhav S."/>
            <person name="Lee Y.-H."/>
            <person name="Wang G.-L."/>
        </authorList>
    </citation>
    <scope>NUCLEOTIDE SEQUENCE</scope>
    <source>
        <strain evidence="3">AG1-IA B2</strain>
        <strain evidence="2">AG1-IA YN-7</strain>
    </source>
</reference>
<accession>A0A8H7HGV2</accession>
<evidence type="ECO:0000313" key="3">
    <source>
        <dbReference type="EMBL" id="KAF8752099.1"/>
    </source>
</evidence>
<dbReference type="InterPro" id="IPR048746">
    <property type="entry name" value="CCL2-like_lectin"/>
</dbReference>
<gene>
    <name evidence="4" type="ORF">RhiXN_10822</name>
    <name evidence="3" type="ORF">RHS01_07755</name>
    <name evidence="2" type="ORF">RHS04_00823</name>
</gene>
<dbReference type="Pfam" id="PF21595">
    <property type="entry name" value="CCL2-like"/>
    <property type="match status" value="1"/>
</dbReference>
<dbReference type="EMBL" id="JACYCC010000024">
    <property type="protein sequence ID" value="KAF8685039.1"/>
    <property type="molecule type" value="Genomic_DNA"/>
</dbReference>
<organism evidence="2 5">
    <name type="scientific">Rhizoctonia solani</name>
    <dbReference type="NCBI Taxonomy" id="456999"/>
    <lineage>
        <taxon>Eukaryota</taxon>
        <taxon>Fungi</taxon>
        <taxon>Dikarya</taxon>
        <taxon>Basidiomycota</taxon>
        <taxon>Agaricomycotina</taxon>
        <taxon>Agaricomycetes</taxon>
        <taxon>Cantharellales</taxon>
        <taxon>Ceratobasidiaceae</taxon>
        <taxon>Rhizoctonia</taxon>
    </lineage>
</organism>
<evidence type="ECO:0000313" key="4">
    <source>
        <dbReference type="EMBL" id="QRW25745.1"/>
    </source>
</evidence>
<name>A0A8H7HGV2_9AGAM</name>
<dbReference type="EMBL" id="CP059671">
    <property type="protein sequence ID" value="QRW25745.1"/>
    <property type="molecule type" value="Genomic_DNA"/>
</dbReference>
<sequence>MSSDSKFQLPPGDYAIVNRVNASDGKRLALTFNGDGKNVTVTPFDSSSWTIENYKYDEVRATSLQHVKPKSNTKLEASLGPAVNVRPVGNYVFGITQDGSGWSIKDGDKKTSWSIHVAASGSEVVPLSESTGEKQRWVIVKAGTSLG</sequence>
<dbReference type="Gene3D" id="2.80.10.50">
    <property type="match status" value="1"/>
</dbReference>
<dbReference type="CDD" id="cd23715">
    <property type="entry name" value="beta-trefoil_Ricin_CCL2"/>
    <property type="match status" value="1"/>
</dbReference>
<dbReference type="KEGG" id="rsx:RhiXN_10822"/>
<dbReference type="AlphaFoldDB" id="A0A8H7HGV2"/>
<protein>
    <submittedName>
        <fullName evidence="4">U6 snRNA-associated Sm-like protein LSm7</fullName>
    </submittedName>
</protein>
<dbReference type="GeneID" id="67033100"/>
<evidence type="ECO:0000259" key="1">
    <source>
        <dbReference type="Pfam" id="PF21595"/>
    </source>
</evidence>
<dbReference type="RefSeq" id="XP_043185982.1">
    <property type="nucleotide sequence ID" value="XM_043330637.1"/>
</dbReference>
<evidence type="ECO:0000313" key="2">
    <source>
        <dbReference type="EMBL" id="KAF8685039.1"/>
    </source>
</evidence>
<dbReference type="Proteomes" id="UP000650533">
    <property type="component" value="Chromosome 14"/>
</dbReference>
<reference evidence="4" key="1">
    <citation type="submission" date="2020-05" db="EMBL/GenBank/DDBJ databases">
        <title>Evolutionary and genomic comparisons of hybrid uninucleate and nonhybrid Rhizoctonia fungi.</title>
        <authorList>
            <person name="Li C."/>
            <person name="Chen X."/>
        </authorList>
    </citation>
    <scope>NUCLEOTIDE SEQUENCE</scope>
    <source>
        <strain evidence="4">AG-1 IA</strain>
    </source>
</reference>
<proteinExistence type="predicted"/>
<feature type="domain" description="CCL2-like lectin" evidence="1">
    <location>
        <begin position="12"/>
        <end position="137"/>
    </location>
</feature>